<dbReference type="KEGG" id="pgn:PGN_1546"/>
<reference evidence="1 2" key="1">
    <citation type="journal article" date="2008" name="DNA Res.">
        <title>Determination of the genome sequence of Porphyromonas gingivalis strain ATCC 33277 and genomic comparison with strain W83 revealed extensive genome rearrangements in P. gingivalis.</title>
        <authorList>
            <person name="Naito M."/>
            <person name="Hirakawa H."/>
            <person name="Yamashita A."/>
            <person name="Ohara N."/>
            <person name="Shoji M."/>
            <person name="Yukitake H."/>
            <person name="Nakayama K."/>
            <person name="Toh H."/>
            <person name="Yoshimura F."/>
            <person name="Kuhara S."/>
            <person name="Hattori M."/>
            <person name="Hayashi T."/>
            <person name="Nakayama K."/>
        </authorList>
    </citation>
    <scope>NUCLEOTIDE SEQUENCE [LARGE SCALE GENOMIC DNA]</scope>
    <source>
        <strain evidence="2">ATCC 33277 / DSM 20709 / CIP 103683 / JCM 12257 / NCTC 11834 / 2561</strain>
    </source>
</reference>
<accession>B2RL20</accession>
<name>B2RL20_PORG3</name>
<dbReference type="AlphaFoldDB" id="B2RL20"/>
<evidence type="ECO:0000313" key="2">
    <source>
        <dbReference type="Proteomes" id="UP000008842"/>
    </source>
</evidence>
<organism evidence="1 2">
    <name type="scientific">Porphyromonas gingivalis (strain ATCC 33277 / DSM 20709 / CIP 103683 / JCM 12257 / NCTC 11834 / 2561)</name>
    <dbReference type="NCBI Taxonomy" id="431947"/>
    <lineage>
        <taxon>Bacteria</taxon>
        <taxon>Pseudomonadati</taxon>
        <taxon>Bacteroidota</taxon>
        <taxon>Bacteroidia</taxon>
        <taxon>Bacteroidales</taxon>
        <taxon>Porphyromonadaceae</taxon>
        <taxon>Porphyromonas</taxon>
    </lineage>
</organism>
<dbReference type="EMBL" id="AP009380">
    <property type="protein sequence ID" value="BAG34065.1"/>
    <property type="molecule type" value="Genomic_DNA"/>
</dbReference>
<protein>
    <submittedName>
        <fullName evidence="1">Uncharacterized protein</fullName>
    </submittedName>
</protein>
<dbReference type="BioCyc" id="PGIN431947:G1G2V-1748-MONOMER"/>
<gene>
    <name evidence="1" type="ordered locus">PGN_1546</name>
</gene>
<sequence>MTVFKLMILFKGYIHDCILAPFDRFSSHMVKQNRPDLVPDRIRPIRKLCAPCCIMGGTKKSEEEGGS</sequence>
<dbReference type="HOGENOM" id="CLU_193782_0_0_10"/>
<evidence type="ECO:0000313" key="1">
    <source>
        <dbReference type="EMBL" id="BAG34065.1"/>
    </source>
</evidence>
<proteinExistence type="predicted"/>
<dbReference type="Proteomes" id="UP000008842">
    <property type="component" value="Chromosome"/>
</dbReference>